<feature type="transmembrane region" description="Helical" evidence="9">
    <location>
        <begin position="145"/>
        <end position="170"/>
    </location>
</feature>
<dbReference type="EC" id="2.7.13.3" evidence="2"/>
<keyword evidence="5" id="KW-0547">Nucleotide-binding</keyword>
<feature type="transmembrane region" description="Helical" evidence="9">
    <location>
        <begin position="182"/>
        <end position="203"/>
    </location>
</feature>
<dbReference type="InterPro" id="IPR036890">
    <property type="entry name" value="HATPase_C_sf"/>
</dbReference>
<dbReference type="InterPro" id="IPR005467">
    <property type="entry name" value="His_kinase_dom"/>
</dbReference>
<dbReference type="InterPro" id="IPR003594">
    <property type="entry name" value="HATPase_dom"/>
</dbReference>
<keyword evidence="4" id="KW-0808">Transferase</keyword>
<gene>
    <name evidence="11" type="ORF">JR050_15895</name>
</gene>
<evidence type="ECO:0000256" key="6">
    <source>
        <dbReference type="ARBA" id="ARBA00022777"/>
    </source>
</evidence>
<dbReference type="PRINTS" id="PR00344">
    <property type="entry name" value="BCTRLSENSOR"/>
</dbReference>
<evidence type="ECO:0000259" key="10">
    <source>
        <dbReference type="PROSITE" id="PS50109"/>
    </source>
</evidence>
<evidence type="ECO:0000256" key="9">
    <source>
        <dbReference type="SAM" id="Phobius"/>
    </source>
</evidence>
<keyword evidence="6 11" id="KW-0418">Kinase</keyword>
<feature type="transmembrane region" description="Helical" evidence="9">
    <location>
        <begin position="75"/>
        <end position="101"/>
    </location>
</feature>
<comment type="catalytic activity">
    <reaction evidence="1">
        <text>ATP + protein L-histidine = ADP + protein N-phospho-L-histidine.</text>
        <dbReference type="EC" id="2.7.13.3"/>
    </reaction>
</comment>
<dbReference type="SUPFAM" id="SSF47384">
    <property type="entry name" value="Homodimeric domain of signal transducing histidine kinase"/>
    <property type="match status" value="1"/>
</dbReference>
<reference evidence="11 12" key="1">
    <citation type="submission" date="2021-02" db="EMBL/GenBank/DDBJ databases">
        <title>Bacillus sp. RD4P76, an endophyte from a halophyte.</title>
        <authorList>
            <person name="Sun J.-Q."/>
        </authorList>
    </citation>
    <scope>NUCLEOTIDE SEQUENCE [LARGE SCALE GENOMIC DNA]</scope>
    <source>
        <strain evidence="11 12">RD4P76</strain>
    </source>
</reference>
<dbReference type="InterPro" id="IPR003661">
    <property type="entry name" value="HisK_dim/P_dom"/>
</dbReference>
<accession>A0ABS2DNM0</accession>
<keyword evidence="9" id="KW-1133">Transmembrane helix</keyword>
<dbReference type="SMART" id="SM00388">
    <property type="entry name" value="HisKA"/>
    <property type="match status" value="1"/>
</dbReference>
<evidence type="ECO:0000256" key="2">
    <source>
        <dbReference type="ARBA" id="ARBA00012438"/>
    </source>
</evidence>
<keyword evidence="12" id="KW-1185">Reference proteome</keyword>
<dbReference type="RefSeq" id="WP_204204505.1">
    <property type="nucleotide sequence ID" value="NZ_JAFELM010000039.1"/>
</dbReference>
<evidence type="ECO:0000256" key="8">
    <source>
        <dbReference type="ARBA" id="ARBA00023012"/>
    </source>
</evidence>
<dbReference type="SMART" id="SM00387">
    <property type="entry name" value="HATPase_c"/>
    <property type="match status" value="1"/>
</dbReference>
<dbReference type="Gene3D" id="3.30.450.20">
    <property type="entry name" value="PAS domain"/>
    <property type="match status" value="1"/>
</dbReference>
<evidence type="ECO:0000256" key="5">
    <source>
        <dbReference type="ARBA" id="ARBA00022741"/>
    </source>
</evidence>
<dbReference type="Gene3D" id="1.10.287.130">
    <property type="match status" value="1"/>
</dbReference>
<dbReference type="PROSITE" id="PS50109">
    <property type="entry name" value="HIS_KIN"/>
    <property type="match status" value="1"/>
</dbReference>
<dbReference type="SUPFAM" id="SSF55874">
    <property type="entry name" value="ATPase domain of HSP90 chaperone/DNA topoisomerase II/histidine kinase"/>
    <property type="match status" value="1"/>
</dbReference>
<dbReference type="Gene3D" id="3.30.565.10">
    <property type="entry name" value="Histidine kinase-like ATPase, C-terminal domain"/>
    <property type="match status" value="1"/>
</dbReference>
<dbReference type="Pfam" id="PF02518">
    <property type="entry name" value="HATPase_c"/>
    <property type="match status" value="1"/>
</dbReference>
<dbReference type="InterPro" id="IPR036097">
    <property type="entry name" value="HisK_dim/P_sf"/>
</dbReference>
<protein>
    <recommendedName>
        <fullName evidence="2">histidine kinase</fullName>
        <ecNumber evidence="2">2.7.13.3</ecNumber>
    </recommendedName>
</protein>
<evidence type="ECO:0000256" key="4">
    <source>
        <dbReference type="ARBA" id="ARBA00022679"/>
    </source>
</evidence>
<proteinExistence type="predicted"/>
<feature type="domain" description="Histidine kinase" evidence="10">
    <location>
        <begin position="371"/>
        <end position="575"/>
    </location>
</feature>
<dbReference type="GO" id="GO:0016301">
    <property type="term" value="F:kinase activity"/>
    <property type="evidence" value="ECO:0007669"/>
    <property type="project" value="UniProtKB-KW"/>
</dbReference>
<dbReference type="PANTHER" id="PTHR43065">
    <property type="entry name" value="SENSOR HISTIDINE KINASE"/>
    <property type="match status" value="1"/>
</dbReference>
<dbReference type="Pfam" id="PF00512">
    <property type="entry name" value="HisKA"/>
    <property type="match status" value="1"/>
</dbReference>
<evidence type="ECO:0000256" key="7">
    <source>
        <dbReference type="ARBA" id="ARBA00022840"/>
    </source>
</evidence>
<evidence type="ECO:0000313" key="11">
    <source>
        <dbReference type="EMBL" id="MBM6619151.1"/>
    </source>
</evidence>
<dbReference type="CDD" id="cd00082">
    <property type="entry name" value="HisKA"/>
    <property type="match status" value="1"/>
</dbReference>
<organism evidence="11 12">
    <name type="scientific">Bacillus suaedaesalsae</name>
    <dbReference type="NCBI Taxonomy" id="2810349"/>
    <lineage>
        <taxon>Bacteria</taxon>
        <taxon>Bacillati</taxon>
        <taxon>Bacillota</taxon>
        <taxon>Bacilli</taxon>
        <taxon>Bacillales</taxon>
        <taxon>Bacillaceae</taxon>
        <taxon>Bacillus</taxon>
    </lineage>
</organism>
<keyword evidence="7" id="KW-0067">ATP-binding</keyword>
<feature type="transmembrane region" description="Helical" evidence="9">
    <location>
        <begin position="113"/>
        <end position="133"/>
    </location>
</feature>
<comment type="caution">
    <text evidence="11">The sequence shown here is derived from an EMBL/GenBank/DDBJ whole genome shotgun (WGS) entry which is preliminary data.</text>
</comment>
<dbReference type="InterPro" id="IPR004358">
    <property type="entry name" value="Sig_transdc_His_kin-like_C"/>
</dbReference>
<feature type="transmembrane region" description="Helical" evidence="9">
    <location>
        <begin position="12"/>
        <end position="30"/>
    </location>
</feature>
<dbReference type="EMBL" id="JAFELM010000039">
    <property type="protein sequence ID" value="MBM6619151.1"/>
    <property type="molecule type" value="Genomic_DNA"/>
</dbReference>
<evidence type="ECO:0000313" key="12">
    <source>
        <dbReference type="Proteomes" id="UP001518925"/>
    </source>
</evidence>
<dbReference type="PANTHER" id="PTHR43065:SF10">
    <property type="entry name" value="PEROXIDE STRESS-ACTIVATED HISTIDINE KINASE MAK3"/>
    <property type="match status" value="1"/>
</dbReference>
<feature type="transmembrane region" description="Helical" evidence="9">
    <location>
        <begin position="42"/>
        <end position="63"/>
    </location>
</feature>
<keyword evidence="8" id="KW-0902">Two-component regulatory system</keyword>
<keyword evidence="9" id="KW-0472">Membrane</keyword>
<evidence type="ECO:0000256" key="1">
    <source>
        <dbReference type="ARBA" id="ARBA00000085"/>
    </source>
</evidence>
<keyword evidence="3" id="KW-0597">Phosphoprotein</keyword>
<name>A0ABS2DNM0_9BACI</name>
<dbReference type="Proteomes" id="UP001518925">
    <property type="component" value="Unassembled WGS sequence"/>
</dbReference>
<keyword evidence="9" id="KW-0812">Transmembrane</keyword>
<evidence type="ECO:0000256" key="3">
    <source>
        <dbReference type="ARBA" id="ARBA00022553"/>
    </source>
</evidence>
<sequence>MSKPEKMKFGTILYVSLTALFALTFHFFHLSIPELSYSTEMLFFLLLSLSFSIILLNKYIILLPPRGTNLSTDSTIYLASIFTLGIEMTLAVLCLSSIILAIVERRFELWKHLFNFSIFTIMIVGSYYTYIFLGGEVGTLNLYTTHAYLSTLIIYFILNVLLISIHYYIVSPNQVMAIITGFLKESASHYFVVLALSLILAILLDTVPIMGIILFTFVVLLFSLILRQYHLLYDQVTNDTIYREQIFNSLPVGSIIYDERVLTYTLNETAKHILDLTAAELDTLVKRKQTIHNKEFWDVLLLNKKIQNKKVYYTNGENTYLLLVSQSDLHDQFNMSVGRIVTFTDITEIEQLEKRIYQSEKLAILGEISAKAAHEIRNPLTVIYGFLTLMKQSFSDNDRERYQIPLMLTEFERINSIIDEMLSMAQPQMPTLVECYIEDVVEDVLTLHRQISSKSIKFEVKLDRVPLFVDKRQMTQVLYNLIRNSSEAIDCAGTVSIYSKVTHDSYQLFIKDDGSGIPFELQRTIFEPFLTSKDSGTGLGLTIVQRIIENHGGTIELYESSKNGTTFLICILIGKRKLV</sequence>